<reference evidence="2" key="1">
    <citation type="journal article" date="2023" name="G3 (Bethesda)">
        <title>Whole genome assemblies of Zophobas morio and Tenebrio molitor.</title>
        <authorList>
            <person name="Kaur S."/>
            <person name="Stinson S.A."/>
            <person name="diCenzo G.C."/>
        </authorList>
    </citation>
    <scope>NUCLEOTIDE SEQUENCE</scope>
    <source>
        <strain evidence="2">QUZm001</strain>
    </source>
</reference>
<accession>A0AA38I4X3</accession>
<keyword evidence="3" id="KW-1185">Reference proteome</keyword>
<dbReference type="AlphaFoldDB" id="A0AA38I4X3"/>
<feature type="domain" description="Cyclic nucleotide-binding" evidence="1">
    <location>
        <begin position="1"/>
        <end position="41"/>
    </location>
</feature>
<dbReference type="PROSITE" id="PS50042">
    <property type="entry name" value="CNMP_BINDING_3"/>
    <property type="match status" value="1"/>
</dbReference>
<dbReference type="Proteomes" id="UP001168821">
    <property type="component" value="Unassembled WGS sequence"/>
</dbReference>
<evidence type="ECO:0000313" key="2">
    <source>
        <dbReference type="EMBL" id="KAJ3649350.1"/>
    </source>
</evidence>
<dbReference type="InterPro" id="IPR014710">
    <property type="entry name" value="RmlC-like_jellyroll"/>
</dbReference>
<comment type="caution">
    <text evidence="2">The sequence shown here is derived from an EMBL/GenBank/DDBJ whole genome shotgun (WGS) entry which is preliminary data.</text>
</comment>
<sequence length="96" mass="11104">MKNLETSQIREIVDCMYPETYRVGSLIIKEGDVGSIVYVLEGELCSQLFTDAVFIQPVKRENRAWCIYSWSVRPLPRVVDLSTRSVKIQTLGNYWT</sequence>
<protein>
    <recommendedName>
        <fullName evidence="1">Cyclic nucleotide-binding domain-containing protein</fullName>
    </recommendedName>
</protein>
<proteinExistence type="predicted"/>
<evidence type="ECO:0000259" key="1">
    <source>
        <dbReference type="PROSITE" id="PS50042"/>
    </source>
</evidence>
<gene>
    <name evidence="2" type="ORF">Zmor_021100</name>
</gene>
<dbReference type="InterPro" id="IPR000595">
    <property type="entry name" value="cNMP-bd_dom"/>
</dbReference>
<dbReference type="InterPro" id="IPR018490">
    <property type="entry name" value="cNMP-bd_dom_sf"/>
</dbReference>
<dbReference type="Gene3D" id="2.60.120.10">
    <property type="entry name" value="Jelly Rolls"/>
    <property type="match status" value="1"/>
</dbReference>
<dbReference type="SUPFAM" id="SSF51206">
    <property type="entry name" value="cAMP-binding domain-like"/>
    <property type="match status" value="1"/>
</dbReference>
<evidence type="ECO:0000313" key="3">
    <source>
        <dbReference type="Proteomes" id="UP001168821"/>
    </source>
</evidence>
<name>A0AA38I4X3_9CUCU</name>
<dbReference type="EMBL" id="JALNTZ010000006">
    <property type="protein sequence ID" value="KAJ3649350.1"/>
    <property type="molecule type" value="Genomic_DNA"/>
</dbReference>
<organism evidence="2 3">
    <name type="scientific">Zophobas morio</name>
    <dbReference type="NCBI Taxonomy" id="2755281"/>
    <lineage>
        <taxon>Eukaryota</taxon>
        <taxon>Metazoa</taxon>
        <taxon>Ecdysozoa</taxon>
        <taxon>Arthropoda</taxon>
        <taxon>Hexapoda</taxon>
        <taxon>Insecta</taxon>
        <taxon>Pterygota</taxon>
        <taxon>Neoptera</taxon>
        <taxon>Endopterygota</taxon>
        <taxon>Coleoptera</taxon>
        <taxon>Polyphaga</taxon>
        <taxon>Cucujiformia</taxon>
        <taxon>Tenebrionidae</taxon>
        <taxon>Zophobas</taxon>
    </lineage>
</organism>